<dbReference type="PROSITE" id="PS51078">
    <property type="entry name" value="ICLR_ED"/>
    <property type="match status" value="1"/>
</dbReference>
<evidence type="ECO:0000256" key="2">
    <source>
        <dbReference type="ARBA" id="ARBA00023125"/>
    </source>
</evidence>
<reference evidence="7 9" key="2">
    <citation type="submission" date="2021-01" db="EMBL/GenBank/DDBJ databases">
        <title>Biogeographic distribution of Paracoccus.</title>
        <authorList>
            <person name="Hollensteiner J."/>
            <person name="Leineberger J."/>
            <person name="Brinkhoff T."/>
            <person name="Daniel R."/>
        </authorList>
    </citation>
    <scope>NUCLEOTIDE SEQUENCE [LARGE SCALE GENOMIC DNA]</scope>
    <source>
        <strain evidence="7 9">DSM 18447</strain>
    </source>
</reference>
<sequence length="250" mass="27587">MAEQLNNSILTAFDILTLLSDNRQTITKQDLTTELGLRAATAHRFLRSLEVAGALSLDKRGQYRLSSKLVDLGASAMSANVGHRCVQEVLEELAQKSEETALATIMRRGKVVIIARANSPRPYSIHMNVGAELELHCTANGKIWLANMTMSELQEYLGTVERRKFTPNTIFEGQAIIEEARRVREAGYSICIAEREEEVSAVAVPIRTSGGTLLMSISVFGPRSHFNSDFRVHSLDLLNDAAERISSALD</sequence>
<dbReference type="InterPro" id="IPR036390">
    <property type="entry name" value="WH_DNA-bd_sf"/>
</dbReference>
<evidence type="ECO:0000313" key="6">
    <source>
        <dbReference type="EMBL" id="SIS99401.1"/>
    </source>
</evidence>
<dbReference type="Gene3D" id="3.30.450.40">
    <property type="match status" value="1"/>
</dbReference>
<protein>
    <submittedName>
        <fullName evidence="7">IclR family transcriptional regulator</fullName>
    </submittedName>
    <submittedName>
        <fullName evidence="6">Transcriptional regulator, IclR family</fullName>
    </submittedName>
</protein>
<dbReference type="RefSeq" id="WP_076527065.1">
    <property type="nucleotide sequence ID" value="NZ_CP067140.1"/>
</dbReference>
<dbReference type="EMBL" id="CP067140">
    <property type="protein sequence ID" value="WCR01513.1"/>
    <property type="molecule type" value="Genomic_DNA"/>
</dbReference>
<dbReference type="Pfam" id="PF09339">
    <property type="entry name" value="HTH_IclR"/>
    <property type="match status" value="1"/>
</dbReference>
<evidence type="ECO:0000313" key="9">
    <source>
        <dbReference type="Proteomes" id="UP001215549"/>
    </source>
</evidence>
<dbReference type="SUPFAM" id="SSF55781">
    <property type="entry name" value="GAF domain-like"/>
    <property type="match status" value="1"/>
</dbReference>
<evidence type="ECO:0000256" key="3">
    <source>
        <dbReference type="ARBA" id="ARBA00023163"/>
    </source>
</evidence>
<dbReference type="Proteomes" id="UP000186216">
    <property type="component" value="Unassembled WGS sequence"/>
</dbReference>
<name>A0AA45W695_9RHOB</name>
<keyword evidence="3" id="KW-0804">Transcription</keyword>
<feature type="domain" description="HTH iclR-type" evidence="4">
    <location>
        <begin position="6"/>
        <end position="67"/>
    </location>
</feature>
<dbReference type="InterPro" id="IPR005471">
    <property type="entry name" value="Tscrpt_reg_IclR_N"/>
</dbReference>
<dbReference type="AlphaFoldDB" id="A0AA45W695"/>
<feature type="domain" description="IclR-ED" evidence="5">
    <location>
        <begin position="68"/>
        <end position="250"/>
    </location>
</feature>
<evidence type="ECO:0000313" key="8">
    <source>
        <dbReference type="Proteomes" id="UP000186216"/>
    </source>
</evidence>
<dbReference type="SMART" id="SM00346">
    <property type="entry name" value="HTH_ICLR"/>
    <property type="match status" value="1"/>
</dbReference>
<evidence type="ECO:0000313" key="7">
    <source>
        <dbReference type="EMBL" id="WCR01513.1"/>
    </source>
</evidence>
<dbReference type="SUPFAM" id="SSF46785">
    <property type="entry name" value="Winged helix' DNA-binding domain"/>
    <property type="match status" value="1"/>
</dbReference>
<dbReference type="Pfam" id="PF01614">
    <property type="entry name" value="IclR_C"/>
    <property type="match status" value="1"/>
</dbReference>
<dbReference type="InterPro" id="IPR014757">
    <property type="entry name" value="Tscrpt_reg_IclR_C"/>
</dbReference>
<dbReference type="GO" id="GO:0045892">
    <property type="term" value="P:negative regulation of DNA-templated transcription"/>
    <property type="evidence" value="ECO:0007669"/>
    <property type="project" value="TreeGrafter"/>
</dbReference>
<dbReference type="EMBL" id="FTOU01000011">
    <property type="protein sequence ID" value="SIS99401.1"/>
    <property type="molecule type" value="Genomic_DNA"/>
</dbReference>
<evidence type="ECO:0000259" key="5">
    <source>
        <dbReference type="PROSITE" id="PS51078"/>
    </source>
</evidence>
<dbReference type="InterPro" id="IPR029016">
    <property type="entry name" value="GAF-like_dom_sf"/>
</dbReference>
<dbReference type="PANTHER" id="PTHR30136">
    <property type="entry name" value="HELIX-TURN-HELIX TRANSCRIPTIONAL REGULATOR, ICLR FAMILY"/>
    <property type="match status" value="1"/>
</dbReference>
<dbReference type="PROSITE" id="PS51077">
    <property type="entry name" value="HTH_ICLR"/>
    <property type="match status" value="1"/>
</dbReference>
<accession>A0AA45W695</accession>
<keyword evidence="9" id="KW-1185">Reference proteome</keyword>
<dbReference type="PANTHER" id="PTHR30136:SF35">
    <property type="entry name" value="HTH-TYPE TRANSCRIPTIONAL REGULATOR RV1719"/>
    <property type="match status" value="1"/>
</dbReference>
<dbReference type="Gene3D" id="1.10.10.10">
    <property type="entry name" value="Winged helix-like DNA-binding domain superfamily/Winged helix DNA-binding domain"/>
    <property type="match status" value="1"/>
</dbReference>
<dbReference type="GO" id="GO:0003677">
    <property type="term" value="F:DNA binding"/>
    <property type="evidence" value="ECO:0007669"/>
    <property type="project" value="UniProtKB-KW"/>
</dbReference>
<dbReference type="Proteomes" id="UP001215549">
    <property type="component" value="Chromosome"/>
</dbReference>
<proteinExistence type="predicted"/>
<organism evidence="6 8">
    <name type="scientific">Paracoccus saliphilus</name>
    <dbReference type="NCBI Taxonomy" id="405559"/>
    <lineage>
        <taxon>Bacteria</taxon>
        <taxon>Pseudomonadati</taxon>
        <taxon>Pseudomonadota</taxon>
        <taxon>Alphaproteobacteria</taxon>
        <taxon>Rhodobacterales</taxon>
        <taxon>Paracoccaceae</taxon>
        <taxon>Paracoccus</taxon>
    </lineage>
</organism>
<dbReference type="InterPro" id="IPR050707">
    <property type="entry name" value="HTH_MetabolicPath_Reg"/>
</dbReference>
<keyword evidence="2" id="KW-0238">DNA-binding</keyword>
<gene>
    <name evidence="7" type="ORF">JHX88_11190</name>
    <name evidence="6" type="ORF">SAMN05421772_111130</name>
</gene>
<evidence type="ECO:0000256" key="1">
    <source>
        <dbReference type="ARBA" id="ARBA00023015"/>
    </source>
</evidence>
<dbReference type="InterPro" id="IPR036388">
    <property type="entry name" value="WH-like_DNA-bd_sf"/>
</dbReference>
<evidence type="ECO:0000259" key="4">
    <source>
        <dbReference type="PROSITE" id="PS51077"/>
    </source>
</evidence>
<keyword evidence="1" id="KW-0805">Transcription regulation</keyword>
<dbReference type="GO" id="GO:0003700">
    <property type="term" value="F:DNA-binding transcription factor activity"/>
    <property type="evidence" value="ECO:0007669"/>
    <property type="project" value="TreeGrafter"/>
</dbReference>
<reference evidence="6 8" key="1">
    <citation type="submission" date="2017-01" db="EMBL/GenBank/DDBJ databases">
        <authorList>
            <person name="Varghese N."/>
            <person name="Submissions S."/>
        </authorList>
    </citation>
    <scope>NUCLEOTIDE SEQUENCE [LARGE SCALE GENOMIC DNA]</scope>
    <source>
        <strain evidence="6 8">DSM 18447</strain>
    </source>
</reference>